<dbReference type="InterPro" id="IPR013094">
    <property type="entry name" value="AB_hydrolase_3"/>
</dbReference>
<reference evidence="2 3" key="1">
    <citation type="journal article" date="2014" name="Int. J. Syst. Evol. Microbiol.">
        <title>Phylogenomics and the dynamic genome evolution of the genus Streptococcus.</title>
        <authorList>
            <consortium name="The Broad Institute Genome Sequencing Platform"/>
            <person name="Richards V.P."/>
            <person name="Palmer S.R."/>
            <person name="Pavinski Bitar P.D."/>
            <person name="Qin X."/>
            <person name="Weinstock G.M."/>
            <person name="Highlander S.K."/>
            <person name="Town C.D."/>
            <person name="Burne R.A."/>
            <person name="Stanhope M.J."/>
        </authorList>
    </citation>
    <scope>NUCLEOTIDE SEQUENCE [LARGE SCALE GENOMIC DNA]</scope>
    <source>
        <strain evidence="2 3">707-05</strain>
    </source>
</reference>
<keyword evidence="2" id="KW-0378">Hydrolase</keyword>
<dbReference type="STRING" id="764299.STRIC_1595"/>
<dbReference type="Pfam" id="PF07859">
    <property type="entry name" value="Abhydrolase_3"/>
    <property type="match status" value="1"/>
</dbReference>
<dbReference type="GO" id="GO:0016787">
    <property type="term" value="F:hydrolase activity"/>
    <property type="evidence" value="ECO:0007669"/>
    <property type="project" value="UniProtKB-KW"/>
</dbReference>
<dbReference type="EMBL" id="AEUX02000007">
    <property type="protein sequence ID" value="EHI69322.1"/>
    <property type="molecule type" value="Genomic_DNA"/>
</dbReference>
<comment type="caution">
    <text evidence="2">The sequence shown here is derived from an EMBL/GenBank/DDBJ whole genome shotgun (WGS) entry which is preliminary data.</text>
</comment>
<organism evidence="2 3">
    <name type="scientific">Streptococcus ictaluri 707-05</name>
    <dbReference type="NCBI Taxonomy" id="764299"/>
    <lineage>
        <taxon>Bacteria</taxon>
        <taxon>Bacillati</taxon>
        <taxon>Bacillota</taxon>
        <taxon>Bacilli</taxon>
        <taxon>Lactobacillales</taxon>
        <taxon>Streptococcaceae</taxon>
        <taxon>Streptococcus</taxon>
    </lineage>
</organism>
<name>G5K475_9STRE</name>
<dbReference type="eggNOG" id="COG0657">
    <property type="taxonomic scope" value="Bacteria"/>
</dbReference>
<dbReference type="AlphaFoldDB" id="G5K475"/>
<proteinExistence type="predicted"/>
<dbReference type="Proteomes" id="UP000003330">
    <property type="component" value="Unassembled WGS sequence"/>
</dbReference>
<accession>G5K475</accession>
<dbReference type="Gene3D" id="3.40.50.1820">
    <property type="entry name" value="alpha/beta hydrolase"/>
    <property type="match status" value="1"/>
</dbReference>
<protein>
    <submittedName>
        <fullName evidence="2">Hydrolase, alpha/beta domain protein</fullName>
    </submittedName>
</protein>
<gene>
    <name evidence="2" type="ORF">STRIC_1595</name>
</gene>
<evidence type="ECO:0000313" key="2">
    <source>
        <dbReference type="EMBL" id="EHI69322.1"/>
    </source>
</evidence>
<dbReference type="InterPro" id="IPR029058">
    <property type="entry name" value="AB_hydrolase_fold"/>
</dbReference>
<evidence type="ECO:0000259" key="1">
    <source>
        <dbReference type="Pfam" id="PF07859"/>
    </source>
</evidence>
<keyword evidence="3" id="KW-1185">Reference proteome</keyword>
<feature type="domain" description="Alpha/beta hydrolase fold-3" evidence="1">
    <location>
        <begin position="8"/>
        <end position="94"/>
    </location>
</feature>
<evidence type="ECO:0000313" key="3">
    <source>
        <dbReference type="Proteomes" id="UP000003330"/>
    </source>
</evidence>
<sequence>MSNPDIKDYEDSDPILSAWGLRKVGEIWSRRGEENSKHPYVSPINGYVTGLAPITMFVGTHEIFYPDVKKFDNILSEKNHPHQLFEADKMNHVYPIYPIEEAKTAQYQIIDTIQKAY</sequence>
<dbReference type="SUPFAM" id="SSF53474">
    <property type="entry name" value="alpha/beta-Hydrolases"/>
    <property type="match status" value="1"/>
</dbReference>